<accession>A0A653XU98</accession>
<protein>
    <submittedName>
        <fullName evidence="1">Uncharacterized protein</fullName>
    </submittedName>
</protein>
<sequence length="41" mass="4791">MNGTDYLNRVSLHHVATDIFDLSKAKIYFLVSIDNDYHNHL</sequence>
<reference evidence="1 2" key="1">
    <citation type="submission" date="2019-10" db="EMBL/GenBank/DDBJ databases">
        <authorList>
            <person name="Karimi E."/>
        </authorList>
    </citation>
    <scope>NUCLEOTIDE SEQUENCE [LARGE SCALE GENOMIC DNA]</scope>
    <source>
        <strain evidence="1">Bacillus sp. 348</strain>
    </source>
</reference>
<organism evidence="1 2">
    <name type="scientific">Bacillus altitudinis</name>
    <dbReference type="NCBI Taxonomy" id="293387"/>
    <lineage>
        <taxon>Bacteria</taxon>
        <taxon>Bacillati</taxon>
        <taxon>Bacillota</taxon>
        <taxon>Bacilli</taxon>
        <taxon>Bacillales</taxon>
        <taxon>Bacillaceae</taxon>
        <taxon>Bacillus</taxon>
    </lineage>
</organism>
<dbReference type="AlphaFoldDB" id="A0A653XU98"/>
<dbReference type="Proteomes" id="UP000433089">
    <property type="component" value="Unassembled WGS sequence"/>
</dbReference>
<evidence type="ECO:0000313" key="1">
    <source>
        <dbReference type="EMBL" id="VXC33765.1"/>
    </source>
</evidence>
<evidence type="ECO:0000313" key="2">
    <source>
        <dbReference type="Proteomes" id="UP000433089"/>
    </source>
</evidence>
<name>A0A653XU98_BACAB</name>
<proteinExistence type="predicted"/>
<dbReference type="EMBL" id="CABWLH010000010">
    <property type="protein sequence ID" value="VXC33765.1"/>
    <property type="molecule type" value="Genomic_DNA"/>
</dbReference>
<gene>
    <name evidence="1" type="ORF">BACI348_50913</name>
</gene>